<dbReference type="Gene3D" id="3.30.379.10">
    <property type="entry name" value="Chitobiase/beta-hexosaminidase domain 2-like"/>
    <property type="match status" value="1"/>
</dbReference>
<dbReference type="GO" id="GO:0004563">
    <property type="term" value="F:beta-N-acetylhexosaminidase activity"/>
    <property type="evidence" value="ECO:0007669"/>
    <property type="project" value="UniProtKB-EC"/>
</dbReference>
<dbReference type="GO" id="GO:0030203">
    <property type="term" value="P:glycosaminoglycan metabolic process"/>
    <property type="evidence" value="ECO:0007669"/>
    <property type="project" value="TreeGrafter"/>
</dbReference>
<accession>A0A7U3ZN56</accession>
<organism evidence="9 10">
    <name type="scientific">Runella slithyformis (strain ATCC 29530 / DSM 19594 / LMG 11500 / NCIMB 11436 / LSU 4)</name>
    <dbReference type="NCBI Taxonomy" id="761193"/>
    <lineage>
        <taxon>Bacteria</taxon>
        <taxon>Pseudomonadati</taxon>
        <taxon>Bacteroidota</taxon>
        <taxon>Cytophagia</taxon>
        <taxon>Cytophagales</taxon>
        <taxon>Spirosomataceae</taxon>
        <taxon>Runella</taxon>
    </lineage>
</organism>
<dbReference type="Pfam" id="PF00728">
    <property type="entry name" value="Glyco_hydro_20"/>
    <property type="match status" value="1"/>
</dbReference>
<dbReference type="CDD" id="cd06563">
    <property type="entry name" value="GH20_chitobiase-like"/>
    <property type="match status" value="1"/>
</dbReference>
<dbReference type="InterPro" id="IPR015883">
    <property type="entry name" value="Glyco_hydro_20_cat"/>
</dbReference>
<evidence type="ECO:0000256" key="4">
    <source>
        <dbReference type="ARBA" id="ARBA00022801"/>
    </source>
</evidence>
<evidence type="ECO:0000313" key="10">
    <source>
        <dbReference type="Proteomes" id="UP000000493"/>
    </source>
</evidence>
<evidence type="ECO:0000259" key="7">
    <source>
        <dbReference type="Pfam" id="PF00728"/>
    </source>
</evidence>
<reference evidence="10" key="1">
    <citation type="submission" date="2011-06" db="EMBL/GenBank/DDBJ databases">
        <title>The complete genome of chromosome of Runella slithyformis DSM 19594.</title>
        <authorList>
            <consortium name="US DOE Joint Genome Institute (JGI-PGF)"/>
            <person name="Lucas S."/>
            <person name="Han J."/>
            <person name="Lapidus A."/>
            <person name="Bruce D."/>
            <person name="Goodwin L."/>
            <person name="Pitluck S."/>
            <person name="Peters L."/>
            <person name="Kyrpides N."/>
            <person name="Mavromatis K."/>
            <person name="Ivanova N."/>
            <person name="Ovchinnikova G."/>
            <person name="Zhang X."/>
            <person name="Misra M."/>
            <person name="Detter J.C."/>
            <person name="Tapia R."/>
            <person name="Han C."/>
            <person name="Land M."/>
            <person name="Hauser L."/>
            <person name="Markowitz V."/>
            <person name="Cheng J.-F."/>
            <person name="Hugenholtz P."/>
            <person name="Woyke T."/>
            <person name="Wu D."/>
            <person name="Tindall B."/>
            <person name="Faehrich R."/>
            <person name="Brambilla E."/>
            <person name="Klenk H.-P."/>
            <person name="Eisen J.A."/>
        </authorList>
    </citation>
    <scope>NUCLEOTIDE SEQUENCE [LARGE SCALE GENOMIC DNA]</scope>
    <source>
        <strain evidence="10">ATCC 29530 / DSM 19594 / LMG 11500 / NCIMB 11436 / LSU 4</strain>
    </source>
</reference>
<comment type="similarity">
    <text evidence="2">Belongs to the glycosyl hydrolase 20 family.</text>
</comment>
<dbReference type="Pfam" id="PF02838">
    <property type="entry name" value="Glyco_hydro_20b"/>
    <property type="match status" value="1"/>
</dbReference>
<dbReference type="PANTHER" id="PTHR22600">
    <property type="entry name" value="BETA-HEXOSAMINIDASE"/>
    <property type="match status" value="1"/>
</dbReference>
<dbReference type="InterPro" id="IPR029018">
    <property type="entry name" value="Hex-like_dom2"/>
</dbReference>
<gene>
    <name evidence="9" type="ordered locus">Runsl_3880</name>
</gene>
<evidence type="ECO:0000313" key="9">
    <source>
        <dbReference type="EMBL" id="AEI50237.1"/>
    </source>
</evidence>
<dbReference type="InterPro" id="IPR025705">
    <property type="entry name" value="Beta_hexosaminidase_sua/sub"/>
</dbReference>
<dbReference type="EC" id="3.2.1.52" evidence="3"/>
<dbReference type="AlphaFoldDB" id="A0A7U3ZN56"/>
<proteinExistence type="inferred from homology"/>
<keyword evidence="5 9" id="KW-0326">Glycosidase</keyword>
<dbReference type="KEGG" id="rsi:Runsl_3880"/>
<dbReference type="GO" id="GO:0016020">
    <property type="term" value="C:membrane"/>
    <property type="evidence" value="ECO:0007669"/>
    <property type="project" value="TreeGrafter"/>
</dbReference>
<name>A0A7U3ZN56_RUNSL</name>
<dbReference type="GO" id="GO:0005975">
    <property type="term" value="P:carbohydrate metabolic process"/>
    <property type="evidence" value="ECO:0007669"/>
    <property type="project" value="InterPro"/>
</dbReference>
<feature type="domain" description="Glycoside hydrolase family 20 catalytic" evidence="7">
    <location>
        <begin position="166"/>
        <end position="509"/>
    </location>
</feature>
<feature type="domain" description="Beta-hexosaminidase bacterial type N-terminal" evidence="8">
    <location>
        <begin position="29"/>
        <end position="162"/>
    </location>
</feature>
<feature type="active site" description="Proton donor" evidence="6">
    <location>
        <position position="341"/>
    </location>
</feature>
<dbReference type="EMBL" id="CP002859">
    <property type="protein sequence ID" value="AEI50237.1"/>
    <property type="molecule type" value="Genomic_DNA"/>
</dbReference>
<evidence type="ECO:0000256" key="1">
    <source>
        <dbReference type="ARBA" id="ARBA00001231"/>
    </source>
</evidence>
<comment type="catalytic activity">
    <reaction evidence="1">
        <text>Hydrolysis of terminal non-reducing N-acetyl-D-hexosamine residues in N-acetyl-beta-D-hexosaminides.</text>
        <dbReference type="EC" id="3.2.1.52"/>
    </reaction>
</comment>
<dbReference type="SUPFAM" id="SSF51445">
    <property type="entry name" value="(Trans)glycosidases"/>
    <property type="match status" value="1"/>
</dbReference>
<dbReference type="SUPFAM" id="SSF55545">
    <property type="entry name" value="beta-N-acetylhexosaminidase-like domain"/>
    <property type="match status" value="1"/>
</dbReference>
<evidence type="ECO:0000259" key="8">
    <source>
        <dbReference type="Pfam" id="PF02838"/>
    </source>
</evidence>
<protein>
    <recommendedName>
        <fullName evidence="3">beta-N-acetylhexosaminidase</fullName>
        <ecNumber evidence="3">3.2.1.52</ecNumber>
    </recommendedName>
</protein>
<dbReference type="PANTHER" id="PTHR22600:SF57">
    <property type="entry name" value="BETA-N-ACETYLHEXOSAMINIDASE"/>
    <property type="match status" value="1"/>
</dbReference>
<evidence type="ECO:0000256" key="5">
    <source>
        <dbReference type="ARBA" id="ARBA00023295"/>
    </source>
</evidence>
<evidence type="ECO:0000256" key="3">
    <source>
        <dbReference type="ARBA" id="ARBA00012663"/>
    </source>
</evidence>
<evidence type="ECO:0000256" key="6">
    <source>
        <dbReference type="PIRSR" id="PIRSR625705-1"/>
    </source>
</evidence>
<evidence type="ECO:0000256" key="2">
    <source>
        <dbReference type="ARBA" id="ARBA00006285"/>
    </source>
</evidence>
<dbReference type="PRINTS" id="PR00738">
    <property type="entry name" value="GLHYDRLASE20"/>
</dbReference>
<keyword evidence="10" id="KW-1185">Reference proteome</keyword>
<keyword evidence="4 9" id="KW-0378">Hydrolase</keyword>
<dbReference type="InterPro" id="IPR015882">
    <property type="entry name" value="HEX_bac_N"/>
</dbReference>
<reference evidence="9 10" key="2">
    <citation type="journal article" date="2012" name="Stand. Genomic Sci.">
        <title>Complete genome sequence of the aquatic bacterium Runella slithyformis type strain (LSU 4(T)).</title>
        <authorList>
            <person name="Copeland A."/>
            <person name="Zhang X."/>
            <person name="Misra M."/>
            <person name="Lapidus A."/>
            <person name="Nolan M."/>
            <person name="Lucas S."/>
            <person name="Deshpande S."/>
            <person name="Cheng J.F."/>
            <person name="Tapia R."/>
            <person name="Goodwin L.A."/>
            <person name="Pitluck S."/>
            <person name="Liolios K."/>
            <person name="Pagani I."/>
            <person name="Ivanova N."/>
            <person name="Mikhailova N."/>
            <person name="Pati A."/>
            <person name="Chen A."/>
            <person name="Palaniappan K."/>
            <person name="Land M."/>
            <person name="Hauser L."/>
            <person name="Pan C."/>
            <person name="Jeffries C.D."/>
            <person name="Detter J.C."/>
            <person name="Brambilla E.M."/>
            <person name="Rohde M."/>
            <person name="Djao O.D."/>
            <person name="Goker M."/>
            <person name="Sikorski J."/>
            <person name="Tindall B.J."/>
            <person name="Woyke T."/>
            <person name="Bristow J."/>
            <person name="Eisen J.A."/>
            <person name="Markowitz V."/>
            <person name="Hugenholtz P."/>
            <person name="Kyrpides N.C."/>
            <person name="Klenk H.P."/>
            <person name="Mavromatis K."/>
        </authorList>
    </citation>
    <scope>NUCLEOTIDE SEQUENCE [LARGE SCALE GENOMIC DNA]</scope>
    <source>
        <strain evidence="10">ATCC 29530 / DSM 19594 / LMG 11500 / NCIMB 11436 / LSU 4</strain>
    </source>
</reference>
<dbReference type="Gene3D" id="3.20.20.80">
    <property type="entry name" value="Glycosidases"/>
    <property type="match status" value="1"/>
</dbReference>
<sequence>MTFMKKRVFFLFSFLFWAISPVFSQNFYPILPKPLVLEPKEGTFILPPNPVIAVAGTDPVLRRLAEELAHRIGTAAGKDTKVFAGNFRVRDGINFVTGKDAKLGEEGYLLEITPKRIVITAEQPKGFFYGLQSLLQLMPAEIYGSVRAENIPWSIPCCYIEDRPRYAYRGLMLDVGRHLYPVSFIKKFIELIALHKMNVFHWHLTDDQGWRIEIKKYPKLTQIGSQRKETMWGHYSDQKYDGKPYGGFYTQEEIREVVNFAREHFVTVIPEIEMPGHASAALAAYPEFGNNPDKLYQVGTKWGVHEDVFAPREETFRFLEDILTEVIDLFPGQYIHIGGDECPKNQWKESRFCQELIRKEGLRDEYGLQSYFIRRIDRFITSKGRKIIGWDEILEGGISPNATIMSWQGTEGGIAAAKQHHEAIMTPGNFCYLDHYQADANTQPIAIGGLTTLEEAYSYNPTPAELTPEEAKHILGVQGNVWTEYMPSSEYVEYMTFPRAIALAEVGWTLPSHKNIDDFKKRLNIHKKRLEYWNVNYFGAPLNRTFIYQWPSKK</sequence>
<dbReference type="Proteomes" id="UP000000493">
    <property type="component" value="Chromosome"/>
</dbReference>
<dbReference type="InterPro" id="IPR017853">
    <property type="entry name" value="GH"/>
</dbReference>